<evidence type="ECO:0000313" key="2">
    <source>
        <dbReference type="Proteomes" id="UP000318542"/>
    </source>
</evidence>
<accession>A0A554X0Y4</accession>
<comment type="caution">
    <text evidence="1">The sequence shown here is derived from an EMBL/GenBank/DDBJ whole genome shotgun (WGS) entry which is preliminary data.</text>
</comment>
<dbReference type="Proteomes" id="UP000318542">
    <property type="component" value="Unassembled WGS sequence"/>
</dbReference>
<protein>
    <submittedName>
        <fullName evidence="1">Uncharacterized protein</fullName>
    </submittedName>
</protein>
<dbReference type="AlphaFoldDB" id="A0A554X0Y4"/>
<name>A0A554X0Y4_9BURK</name>
<gene>
    <name evidence="1" type="ORF">Tther_01428</name>
</gene>
<keyword evidence="2" id="KW-1185">Reference proteome</keyword>
<organism evidence="1 2">
    <name type="scientific">Tepidimonas thermarum</name>
    <dbReference type="NCBI Taxonomy" id="335431"/>
    <lineage>
        <taxon>Bacteria</taxon>
        <taxon>Pseudomonadati</taxon>
        <taxon>Pseudomonadota</taxon>
        <taxon>Betaproteobacteria</taxon>
        <taxon>Burkholderiales</taxon>
        <taxon>Tepidimonas</taxon>
    </lineage>
</organism>
<reference evidence="1 2" key="1">
    <citation type="submission" date="2019-07" db="EMBL/GenBank/DDBJ databases">
        <title>Tepidimonas thermarum AA-1 draft genome.</title>
        <authorList>
            <person name="Da Costa M.S."/>
            <person name="Froufe H.J.C."/>
            <person name="Egas C."/>
            <person name="Albuquerque L."/>
        </authorList>
    </citation>
    <scope>NUCLEOTIDE SEQUENCE [LARGE SCALE GENOMIC DNA]</scope>
    <source>
        <strain evidence="1 2">AA-1</strain>
    </source>
</reference>
<proteinExistence type="predicted"/>
<dbReference type="EMBL" id="VJOL01000024">
    <property type="protein sequence ID" value="TSE29492.1"/>
    <property type="molecule type" value="Genomic_DNA"/>
</dbReference>
<sequence>MAAGGGRTQMTLRRRLEAGTHSRCLVKAHPSHFSTTSLAQTTRLPMRSGGGNFPAATSFSKVRSLTCRCWDS</sequence>
<evidence type="ECO:0000313" key="1">
    <source>
        <dbReference type="EMBL" id="TSE29492.1"/>
    </source>
</evidence>